<dbReference type="GO" id="GO:0000287">
    <property type="term" value="F:magnesium ion binding"/>
    <property type="evidence" value="ECO:0007669"/>
    <property type="project" value="UniProtKB-UniRule"/>
</dbReference>
<dbReference type="GO" id="GO:0006085">
    <property type="term" value="P:acetyl-CoA biosynthetic process"/>
    <property type="evidence" value="ECO:0007669"/>
    <property type="project" value="UniProtKB-UniRule"/>
</dbReference>
<dbReference type="GO" id="GO:0008776">
    <property type="term" value="F:acetate kinase activity"/>
    <property type="evidence" value="ECO:0007669"/>
    <property type="project" value="UniProtKB-UniRule"/>
</dbReference>
<dbReference type="PROSITE" id="PS01075">
    <property type="entry name" value="ACETATE_KINASE_1"/>
    <property type="match status" value="1"/>
</dbReference>
<dbReference type="PROSITE" id="PS01076">
    <property type="entry name" value="ACETATE_KINASE_2"/>
    <property type="match status" value="1"/>
</dbReference>
<evidence type="ECO:0000313" key="8">
    <source>
        <dbReference type="EMBL" id="MEC1177508.1"/>
    </source>
</evidence>
<feature type="binding site" evidence="6">
    <location>
        <position position="8"/>
    </location>
    <ligand>
        <name>Mg(2+)</name>
        <dbReference type="ChEBI" id="CHEBI:18420"/>
    </ligand>
</feature>
<comment type="cofactor">
    <cofactor evidence="6">
        <name>Mg(2+)</name>
        <dbReference type="ChEBI" id="CHEBI:18420"/>
    </cofactor>
    <cofactor evidence="6">
        <name>Mn(2+)</name>
        <dbReference type="ChEBI" id="CHEBI:29035"/>
    </cofactor>
    <text evidence="6">Mg(2+). Can also accept Mn(2+).</text>
</comment>
<keyword evidence="5 6" id="KW-0067">ATP-binding</keyword>
<feature type="binding site" evidence="6">
    <location>
        <begin position="282"/>
        <end position="284"/>
    </location>
    <ligand>
        <name>ATP</name>
        <dbReference type="ChEBI" id="CHEBI:30616"/>
    </ligand>
</feature>
<gene>
    <name evidence="6" type="primary">ackA</name>
    <name evidence="8" type="ORF">P9B03_03345</name>
</gene>
<dbReference type="PIRSF" id="PIRSF000722">
    <property type="entry name" value="Acetate_prop_kin"/>
    <property type="match status" value="1"/>
</dbReference>
<sequence length="397" mass="43086">MSKIIAINAGSSSLKFQLFEMPQETVLTKGIVERIGLTDSIFTITNLDGTTDTEVVDIPDHTVAVQMLLSKLIANGIVQSLEEIDGIGHRVVHGGEKFNDSAIIDDMVLAEIEELSELAPLHNPANIIGIHTFHKVLPNVPAIAVFDTAFHQTMPKKSFLYSLPYEFYNKYGIRKYGFHGTSHKYVSERAAALLGRPIENLRLISCHLGNGASIAAIEGGKSIDTSMGFTPLAGVAMGTRSGNIDPALIPFIMEKTGKTVDEVLDILNKQSGMLGVSGLSSDLRDLSTAAEEGDERAIIALEVFANRIHKYIGSYAARMSGVDAIIFTAGIGENDIASRARILHGLEFMGVYWDPALNNVRGKEQFISYPHSPVKVIVIPTNEEVMIARDVVRLAGL</sequence>
<evidence type="ECO:0000313" key="9">
    <source>
        <dbReference type="Proteomes" id="UP001344888"/>
    </source>
</evidence>
<dbReference type="PRINTS" id="PR00471">
    <property type="entry name" value="ACETATEKNASE"/>
</dbReference>
<dbReference type="EC" id="2.7.2.1" evidence="6"/>
<dbReference type="InterPro" id="IPR043129">
    <property type="entry name" value="ATPase_NBD"/>
</dbReference>
<comment type="subunit">
    <text evidence="6">Homodimer.</text>
</comment>
<evidence type="ECO:0000256" key="6">
    <source>
        <dbReference type="HAMAP-Rule" id="MF_00020"/>
    </source>
</evidence>
<dbReference type="InterPro" id="IPR004372">
    <property type="entry name" value="Ac/propionate_kinase"/>
</dbReference>
<evidence type="ECO:0000256" key="1">
    <source>
        <dbReference type="ARBA" id="ARBA00008748"/>
    </source>
</evidence>
<comment type="catalytic activity">
    <reaction evidence="6">
        <text>acetate + ATP = acetyl phosphate + ADP</text>
        <dbReference type="Rhea" id="RHEA:11352"/>
        <dbReference type="ChEBI" id="CHEBI:22191"/>
        <dbReference type="ChEBI" id="CHEBI:30089"/>
        <dbReference type="ChEBI" id="CHEBI:30616"/>
        <dbReference type="ChEBI" id="CHEBI:456216"/>
        <dbReference type="EC" id="2.7.2.1"/>
    </reaction>
</comment>
<dbReference type="GO" id="GO:0006083">
    <property type="term" value="P:acetate metabolic process"/>
    <property type="evidence" value="ECO:0007669"/>
    <property type="project" value="TreeGrafter"/>
</dbReference>
<dbReference type="SUPFAM" id="SSF53067">
    <property type="entry name" value="Actin-like ATPase domain"/>
    <property type="match status" value="2"/>
</dbReference>
<dbReference type="EMBL" id="JARSFG010000003">
    <property type="protein sequence ID" value="MEC1177508.1"/>
    <property type="molecule type" value="Genomic_DNA"/>
</dbReference>
<dbReference type="GO" id="GO:0005737">
    <property type="term" value="C:cytoplasm"/>
    <property type="evidence" value="ECO:0007669"/>
    <property type="project" value="UniProtKB-SubCell"/>
</dbReference>
<dbReference type="NCBIfam" id="TIGR00016">
    <property type="entry name" value="ackA"/>
    <property type="match status" value="1"/>
</dbReference>
<protein>
    <recommendedName>
        <fullName evidence="6">Acetate kinase</fullName>
        <ecNumber evidence="6">2.7.2.1</ecNumber>
    </recommendedName>
    <alternativeName>
        <fullName evidence="6">Acetokinase</fullName>
    </alternativeName>
</protein>
<dbReference type="Pfam" id="PF00871">
    <property type="entry name" value="Acetate_kinase"/>
    <property type="match status" value="1"/>
</dbReference>
<dbReference type="Gene3D" id="3.30.420.40">
    <property type="match status" value="2"/>
</dbReference>
<feature type="binding site" evidence="6">
    <location>
        <position position="383"/>
    </location>
    <ligand>
        <name>Mg(2+)</name>
        <dbReference type="ChEBI" id="CHEBI:18420"/>
    </ligand>
</feature>
<dbReference type="PANTHER" id="PTHR21060:SF15">
    <property type="entry name" value="ACETATE KINASE-RELATED"/>
    <property type="match status" value="1"/>
</dbReference>
<dbReference type="CDD" id="cd24010">
    <property type="entry name" value="ASKHA_NBD_AcK_PK"/>
    <property type="match status" value="1"/>
</dbReference>
<keyword evidence="4 6" id="KW-0418">Kinase</keyword>
<dbReference type="AlphaFoldDB" id="A0AAW9NNY2"/>
<keyword evidence="3 6" id="KW-0547">Nucleotide-binding</keyword>
<feature type="active site" description="Proton donor/acceptor" evidence="6">
    <location>
        <position position="147"/>
    </location>
</feature>
<comment type="function">
    <text evidence="6">Catalyzes the formation of acetyl phosphate from acetate and ATP. Can also catalyze the reverse reaction.</text>
</comment>
<feature type="binding site" evidence="6">
    <location>
        <position position="90"/>
    </location>
    <ligand>
        <name>substrate</name>
    </ligand>
</feature>
<dbReference type="InterPro" id="IPR023865">
    <property type="entry name" value="Aliphatic_acid_kinase_CS"/>
</dbReference>
<keyword evidence="6" id="KW-0479">Metal-binding</keyword>
<name>A0AAW9NNY2_9BACL</name>
<comment type="similarity">
    <text evidence="1 6 7">Belongs to the acetokinase family.</text>
</comment>
<dbReference type="GO" id="GO:0005524">
    <property type="term" value="F:ATP binding"/>
    <property type="evidence" value="ECO:0007669"/>
    <property type="project" value="UniProtKB-KW"/>
</dbReference>
<keyword evidence="6" id="KW-0963">Cytoplasm</keyword>
<feature type="binding site" evidence="6">
    <location>
        <begin position="207"/>
        <end position="211"/>
    </location>
    <ligand>
        <name>ATP</name>
        <dbReference type="ChEBI" id="CHEBI:30616"/>
    </ligand>
</feature>
<dbReference type="InterPro" id="IPR000890">
    <property type="entry name" value="Aliphatic_acid_kin_short-chain"/>
</dbReference>
<accession>A0AAW9NNY2</accession>
<dbReference type="PANTHER" id="PTHR21060">
    <property type="entry name" value="ACETATE KINASE"/>
    <property type="match status" value="1"/>
</dbReference>
<feature type="site" description="Transition state stabilizer" evidence="6">
    <location>
        <position position="179"/>
    </location>
</feature>
<evidence type="ECO:0000256" key="4">
    <source>
        <dbReference type="ARBA" id="ARBA00022777"/>
    </source>
</evidence>
<comment type="subcellular location">
    <subcellularLocation>
        <location evidence="6">Cytoplasm</location>
    </subcellularLocation>
</comment>
<dbReference type="HAMAP" id="MF_00020">
    <property type="entry name" value="Acetate_kinase"/>
    <property type="match status" value="1"/>
</dbReference>
<keyword evidence="9" id="KW-1185">Reference proteome</keyword>
<organism evidence="8 9">
    <name type="scientific">Metasolibacillus meyeri</name>
    <dbReference type="NCBI Taxonomy" id="1071052"/>
    <lineage>
        <taxon>Bacteria</taxon>
        <taxon>Bacillati</taxon>
        <taxon>Bacillota</taxon>
        <taxon>Bacilli</taxon>
        <taxon>Bacillales</taxon>
        <taxon>Caryophanaceae</taxon>
        <taxon>Metasolibacillus</taxon>
    </lineage>
</organism>
<reference evidence="8 9" key="1">
    <citation type="submission" date="2023-03" db="EMBL/GenBank/DDBJ databases">
        <title>Bacillus Genome Sequencing.</title>
        <authorList>
            <person name="Dunlap C."/>
        </authorList>
    </citation>
    <scope>NUCLEOTIDE SEQUENCE [LARGE SCALE GENOMIC DNA]</scope>
    <source>
        <strain evidence="8 9">B-59205</strain>
    </source>
</reference>
<comment type="caution">
    <text evidence="8">The sequence shown here is derived from an EMBL/GenBank/DDBJ whole genome shotgun (WGS) entry which is preliminary data.</text>
</comment>
<keyword evidence="6" id="KW-0460">Magnesium</keyword>
<feature type="binding site" evidence="6">
    <location>
        <position position="15"/>
    </location>
    <ligand>
        <name>ATP</name>
        <dbReference type="ChEBI" id="CHEBI:30616"/>
    </ligand>
</feature>
<dbReference type="RefSeq" id="WP_107841906.1">
    <property type="nucleotide sequence ID" value="NZ_JARSFG010000003.1"/>
</dbReference>
<proteinExistence type="inferred from homology"/>
<evidence type="ECO:0000256" key="5">
    <source>
        <dbReference type="ARBA" id="ARBA00022840"/>
    </source>
</evidence>
<comment type="pathway">
    <text evidence="6">Metabolic intermediate biosynthesis; acetyl-CoA biosynthesis; acetyl-CoA from acetate: step 1/2.</text>
</comment>
<evidence type="ECO:0000256" key="2">
    <source>
        <dbReference type="ARBA" id="ARBA00022679"/>
    </source>
</evidence>
<keyword evidence="2 6" id="KW-0808">Transferase</keyword>
<dbReference type="Proteomes" id="UP001344888">
    <property type="component" value="Unassembled WGS sequence"/>
</dbReference>
<feature type="binding site" evidence="6">
    <location>
        <begin position="330"/>
        <end position="334"/>
    </location>
    <ligand>
        <name>ATP</name>
        <dbReference type="ChEBI" id="CHEBI:30616"/>
    </ligand>
</feature>
<evidence type="ECO:0000256" key="3">
    <source>
        <dbReference type="ARBA" id="ARBA00022741"/>
    </source>
</evidence>
<evidence type="ECO:0000256" key="7">
    <source>
        <dbReference type="RuleBase" id="RU003835"/>
    </source>
</evidence>
<feature type="site" description="Transition state stabilizer" evidence="6">
    <location>
        <position position="240"/>
    </location>
</feature>